<name>A0A380T8I9_9ZZZZ</name>
<evidence type="ECO:0000313" key="1">
    <source>
        <dbReference type="EMBL" id="SUS03655.1"/>
    </source>
</evidence>
<accession>A0A380T8I9</accession>
<organism evidence="1">
    <name type="scientific">metagenome</name>
    <dbReference type="NCBI Taxonomy" id="256318"/>
    <lineage>
        <taxon>unclassified sequences</taxon>
        <taxon>metagenomes</taxon>
    </lineage>
</organism>
<dbReference type="AlphaFoldDB" id="A0A380T8I9"/>
<reference evidence="1" key="1">
    <citation type="submission" date="2018-07" db="EMBL/GenBank/DDBJ databases">
        <authorList>
            <person name="Quirk P.G."/>
            <person name="Krulwich T.A."/>
        </authorList>
    </citation>
    <scope>NUCLEOTIDE SEQUENCE</scope>
</reference>
<gene>
    <name evidence="1" type="ORF">DF3PB_1060009</name>
</gene>
<dbReference type="EMBL" id="UIDG01000009">
    <property type="protein sequence ID" value="SUS03655.1"/>
    <property type="molecule type" value="Genomic_DNA"/>
</dbReference>
<sequence length="57" mass="6332">MPFVGFFSVHFFKPGVNRTSAIKQDANRIPPVAHKESFRWTVAQPASAVSLPLPVPR</sequence>
<proteinExistence type="predicted"/>
<protein>
    <submittedName>
        <fullName evidence="1">Uncharacterized protein</fullName>
    </submittedName>
</protein>